<gene>
    <name evidence="1" type="ORF">ElyMa_006742200</name>
</gene>
<proteinExistence type="predicted"/>
<evidence type="ECO:0000313" key="1">
    <source>
        <dbReference type="EMBL" id="GFS14280.1"/>
    </source>
</evidence>
<comment type="caution">
    <text evidence="1">The sequence shown here is derived from an EMBL/GenBank/DDBJ whole genome shotgun (WGS) entry which is preliminary data.</text>
</comment>
<evidence type="ECO:0000313" key="2">
    <source>
        <dbReference type="Proteomes" id="UP000762676"/>
    </source>
</evidence>
<reference evidence="1 2" key="1">
    <citation type="journal article" date="2021" name="Elife">
        <title>Chloroplast acquisition without the gene transfer in kleptoplastic sea slugs, Plakobranchus ocellatus.</title>
        <authorList>
            <person name="Maeda T."/>
            <person name="Takahashi S."/>
            <person name="Yoshida T."/>
            <person name="Shimamura S."/>
            <person name="Takaki Y."/>
            <person name="Nagai Y."/>
            <person name="Toyoda A."/>
            <person name="Suzuki Y."/>
            <person name="Arimoto A."/>
            <person name="Ishii H."/>
            <person name="Satoh N."/>
            <person name="Nishiyama T."/>
            <person name="Hasebe M."/>
            <person name="Maruyama T."/>
            <person name="Minagawa J."/>
            <person name="Obokata J."/>
            <person name="Shigenobu S."/>
        </authorList>
    </citation>
    <scope>NUCLEOTIDE SEQUENCE [LARGE SCALE GENOMIC DNA]</scope>
</reference>
<keyword evidence="2" id="KW-1185">Reference proteome</keyword>
<accession>A0AAV4IVZ2</accession>
<organism evidence="1 2">
    <name type="scientific">Elysia marginata</name>
    <dbReference type="NCBI Taxonomy" id="1093978"/>
    <lineage>
        <taxon>Eukaryota</taxon>
        <taxon>Metazoa</taxon>
        <taxon>Spiralia</taxon>
        <taxon>Lophotrochozoa</taxon>
        <taxon>Mollusca</taxon>
        <taxon>Gastropoda</taxon>
        <taxon>Heterobranchia</taxon>
        <taxon>Euthyneura</taxon>
        <taxon>Panpulmonata</taxon>
        <taxon>Sacoglossa</taxon>
        <taxon>Placobranchoidea</taxon>
        <taxon>Plakobranchidae</taxon>
        <taxon>Elysia</taxon>
    </lineage>
</organism>
<sequence>MVVQPPTGMLTMAGSDVVVGQGSVMLAVNDVSVSTKLMVGSVQLATWDHRQVKQWWGLSFLGHLDSGKHKTSEKVASFEIDNLTFVDAANDINDFSNS</sequence>
<protein>
    <submittedName>
        <fullName evidence="1">Uncharacterized protein</fullName>
    </submittedName>
</protein>
<dbReference type="Proteomes" id="UP000762676">
    <property type="component" value="Unassembled WGS sequence"/>
</dbReference>
<dbReference type="EMBL" id="BMAT01013506">
    <property type="protein sequence ID" value="GFS14280.1"/>
    <property type="molecule type" value="Genomic_DNA"/>
</dbReference>
<name>A0AAV4IVZ2_9GAST</name>
<dbReference type="AlphaFoldDB" id="A0AAV4IVZ2"/>